<evidence type="ECO:0000313" key="4">
    <source>
        <dbReference type="Proteomes" id="UP000807769"/>
    </source>
</evidence>
<sequence>MRRYDNPPPYNSTGSSEATRLIDSRKPSHLHQSFKSYIRTALIAIIAASIAIIIFASVFDTCNNPLDPDVRDRIRKDWGIELRQHEKEALERSDTYKRWRLEDNDRIHLREQWQTEAEEHKRDMEKRQKREEQERTLLREKWGREVKEHEHEVEERRRHEEEERLRLNMFWTDLTSRTCTTYATREYTARLVNVPSYYNRRVEACMATPVKIHGVEYMPKWCEDHGPSSVIGHWEVDQHEPDCASYWIWYKDFGCISPGSGQRRIEHYLENIPSGGDWKEFCATTPVSFRGMHFTGAQICFKNNGATWGHWVFDDESCK</sequence>
<gene>
    <name evidence="3" type="ORF">BJ212DRAFT_1325878</name>
</gene>
<name>A0A9P7JI57_9AGAM</name>
<proteinExistence type="predicted"/>
<feature type="transmembrane region" description="Helical" evidence="2">
    <location>
        <begin position="36"/>
        <end position="59"/>
    </location>
</feature>
<keyword evidence="2" id="KW-1133">Transmembrane helix</keyword>
<keyword evidence="4" id="KW-1185">Reference proteome</keyword>
<dbReference type="OrthoDB" id="3153758at2759"/>
<organism evidence="3 4">
    <name type="scientific">Suillus subaureus</name>
    <dbReference type="NCBI Taxonomy" id="48587"/>
    <lineage>
        <taxon>Eukaryota</taxon>
        <taxon>Fungi</taxon>
        <taxon>Dikarya</taxon>
        <taxon>Basidiomycota</taxon>
        <taxon>Agaricomycotina</taxon>
        <taxon>Agaricomycetes</taxon>
        <taxon>Agaricomycetidae</taxon>
        <taxon>Boletales</taxon>
        <taxon>Suillineae</taxon>
        <taxon>Suillaceae</taxon>
        <taxon>Suillus</taxon>
    </lineage>
</organism>
<evidence type="ECO:0000256" key="1">
    <source>
        <dbReference type="SAM" id="Coils"/>
    </source>
</evidence>
<evidence type="ECO:0000313" key="3">
    <source>
        <dbReference type="EMBL" id="KAG1823664.1"/>
    </source>
</evidence>
<dbReference type="GeneID" id="64628606"/>
<keyword evidence="1" id="KW-0175">Coiled coil</keyword>
<dbReference type="AlphaFoldDB" id="A0A9P7JI57"/>
<reference evidence="3" key="1">
    <citation type="journal article" date="2020" name="New Phytol.">
        <title>Comparative genomics reveals dynamic genome evolution in host specialist ectomycorrhizal fungi.</title>
        <authorList>
            <person name="Lofgren L.A."/>
            <person name="Nguyen N.H."/>
            <person name="Vilgalys R."/>
            <person name="Ruytinx J."/>
            <person name="Liao H.L."/>
            <person name="Branco S."/>
            <person name="Kuo A."/>
            <person name="LaButti K."/>
            <person name="Lipzen A."/>
            <person name="Andreopoulos W."/>
            <person name="Pangilinan J."/>
            <person name="Riley R."/>
            <person name="Hundley H."/>
            <person name="Na H."/>
            <person name="Barry K."/>
            <person name="Grigoriev I.V."/>
            <person name="Stajich J.E."/>
            <person name="Kennedy P.G."/>
        </authorList>
    </citation>
    <scope>NUCLEOTIDE SEQUENCE</scope>
    <source>
        <strain evidence="3">MN1</strain>
    </source>
</reference>
<dbReference type="EMBL" id="JABBWG010000004">
    <property type="protein sequence ID" value="KAG1823664.1"/>
    <property type="molecule type" value="Genomic_DNA"/>
</dbReference>
<dbReference type="RefSeq" id="XP_041197724.1">
    <property type="nucleotide sequence ID" value="XM_041334589.1"/>
</dbReference>
<accession>A0A9P7JI57</accession>
<keyword evidence="2" id="KW-0472">Membrane</keyword>
<protein>
    <submittedName>
        <fullName evidence="3">Uncharacterized protein</fullName>
    </submittedName>
</protein>
<comment type="caution">
    <text evidence="3">The sequence shown here is derived from an EMBL/GenBank/DDBJ whole genome shotgun (WGS) entry which is preliminary data.</text>
</comment>
<feature type="coiled-coil region" evidence="1">
    <location>
        <begin position="110"/>
        <end position="164"/>
    </location>
</feature>
<dbReference type="Proteomes" id="UP000807769">
    <property type="component" value="Unassembled WGS sequence"/>
</dbReference>
<evidence type="ECO:0000256" key="2">
    <source>
        <dbReference type="SAM" id="Phobius"/>
    </source>
</evidence>
<keyword evidence="2" id="KW-0812">Transmembrane</keyword>